<evidence type="ECO:0000256" key="8">
    <source>
        <dbReference type="ARBA" id="ARBA00034078"/>
    </source>
</evidence>
<dbReference type="FunFam" id="3.40.30.10:FF:000022">
    <property type="entry name" value="NADH dehydrogenase flavoprotein 2, mitochondrial"/>
    <property type="match status" value="1"/>
</dbReference>
<dbReference type="NCBIfam" id="TIGR01958">
    <property type="entry name" value="nuoE_fam"/>
    <property type="match status" value="1"/>
</dbReference>
<evidence type="ECO:0000313" key="11">
    <source>
        <dbReference type="Proteomes" id="UP000741360"/>
    </source>
</evidence>
<dbReference type="CDD" id="cd03064">
    <property type="entry name" value="TRX_Fd_NuoE"/>
    <property type="match status" value="1"/>
</dbReference>
<sequence>MLSPAGMEKFQQLLKRYPNKQAALLPTLHLVQSEVGYVSKEAIDFVAGLLALSPTYVHSVASFYTMFYKEKMGKYVIQVCRTLPCALCGSRKILEYLKGKLGIEVGETTPDGKFSLVTVECLASCGTAPVIQINDDYYEGLNLEKVDRILEQLSRE</sequence>
<dbReference type="Gene3D" id="1.10.10.1590">
    <property type="entry name" value="NADH-quinone oxidoreductase subunit E"/>
    <property type="match status" value="1"/>
</dbReference>
<evidence type="ECO:0000256" key="6">
    <source>
        <dbReference type="ARBA" id="ARBA00023014"/>
    </source>
</evidence>
<dbReference type="Pfam" id="PF01257">
    <property type="entry name" value="2Fe-2S_thioredx"/>
    <property type="match status" value="1"/>
</dbReference>
<keyword evidence="10" id="KW-0560">Oxidoreductase</keyword>
<dbReference type="SUPFAM" id="SSF52833">
    <property type="entry name" value="Thioredoxin-like"/>
    <property type="match status" value="1"/>
</dbReference>
<dbReference type="Proteomes" id="UP000741360">
    <property type="component" value="Unassembled WGS sequence"/>
</dbReference>
<dbReference type="GO" id="GO:0003954">
    <property type="term" value="F:NADH dehydrogenase activity"/>
    <property type="evidence" value="ECO:0007669"/>
    <property type="project" value="TreeGrafter"/>
</dbReference>
<dbReference type="GO" id="GO:0022890">
    <property type="term" value="F:inorganic cation transmembrane transporter activity"/>
    <property type="evidence" value="ECO:0007669"/>
    <property type="project" value="UniProtKB-ARBA"/>
</dbReference>
<comment type="cofactor">
    <cofactor evidence="8">
        <name>[2Fe-2S] cluster</name>
        <dbReference type="ChEBI" id="CHEBI:190135"/>
    </cofactor>
</comment>
<dbReference type="PANTHER" id="PTHR10371">
    <property type="entry name" value="NADH DEHYDROGENASE UBIQUINONE FLAVOPROTEIN 2, MITOCHONDRIAL"/>
    <property type="match status" value="1"/>
</dbReference>
<feature type="binding site" evidence="9">
    <location>
        <position position="85"/>
    </location>
    <ligand>
        <name>[2Fe-2S] cluster</name>
        <dbReference type="ChEBI" id="CHEBI:190135"/>
    </ligand>
</feature>
<proteinExistence type="inferred from homology"/>
<evidence type="ECO:0000256" key="3">
    <source>
        <dbReference type="ARBA" id="ARBA00022723"/>
    </source>
</evidence>
<evidence type="ECO:0000313" key="10">
    <source>
        <dbReference type="EMBL" id="MBI3015130.1"/>
    </source>
</evidence>
<comment type="caution">
    <text evidence="10">The sequence shown here is derived from an EMBL/GenBank/DDBJ whole genome shotgun (WGS) entry which is preliminary data.</text>
</comment>
<dbReference type="InterPro" id="IPR042128">
    <property type="entry name" value="NuoE_dom"/>
</dbReference>
<protein>
    <submittedName>
        <fullName evidence="10">NADH-quinone oxidoreductase subunit NuoE</fullName>
        <ecNumber evidence="10">1.6.5.11</ecNumber>
    </submittedName>
</protein>
<evidence type="ECO:0000256" key="5">
    <source>
        <dbReference type="ARBA" id="ARBA00023004"/>
    </source>
</evidence>
<evidence type="ECO:0000256" key="2">
    <source>
        <dbReference type="ARBA" id="ARBA00022714"/>
    </source>
</evidence>
<name>A0A932M161_UNCTE</name>
<keyword evidence="5 9" id="KW-0408">Iron</keyword>
<dbReference type="InterPro" id="IPR041921">
    <property type="entry name" value="NuoE_N"/>
</dbReference>
<comment type="cofactor">
    <cofactor evidence="9">
        <name>[2Fe-2S] cluster</name>
        <dbReference type="ChEBI" id="CHEBI:190135"/>
    </cofactor>
    <text evidence="9">Binds 1 [2Fe-2S] cluster.</text>
</comment>
<dbReference type="GO" id="GO:0031090">
    <property type="term" value="C:organelle membrane"/>
    <property type="evidence" value="ECO:0007669"/>
    <property type="project" value="UniProtKB-ARBA"/>
</dbReference>
<dbReference type="PANTHER" id="PTHR10371:SF3">
    <property type="entry name" value="NADH DEHYDROGENASE [UBIQUINONE] FLAVOPROTEIN 2, MITOCHONDRIAL"/>
    <property type="match status" value="1"/>
</dbReference>
<evidence type="ECO:0000256" key="9">
    <source>
        <dbReference type="PIRSR" id="PIRSR000216-1"/>
    </source>
</evidence>
<dbReference type="EC" id="1.6.5.11" evidence="10"/>
<dbReference type="InterPro" id="IPR036249">
    <property type="entry name" value="Thioredoxin-like_sf"/>
</dbReference>
<dbReference type="GO" id="GO:0098796">
    <property type="term" value="C:membrane protein complex"/>
    <property type="evidence" value="ECO:0007669"/>
    <property type="project" value="UniProtKB-ARBA"/>
</dbReference>
<organism evidence="10 11">
    <name type="scientific">Tectimicrobiota bacterium</name>
    <dbReference type="NCBI Taxonomy" id="2528274"/>
    <lineage>
        <taxon>Bacteria</taxon>
        <taxon>Pseudomonadati</taxon>
        <taxon>Nitrospinota/Tectimicrobiota group</taxon>
        <taxon>Candidatus Tectimicrobiota</taxon>
    </lineage>
</organism>
<comment type="similarity">
    <text evidence="1">Belongs to the complex I 24 kDa subunit family.</text>
</comment>
<dbReference type="GO" id="GO:0046872">
    <property type="term" value="F:metal ion binding"/>
    <property type="evidence" value="ECO:0007669"/>
    <property type="project" value="UniProtKB-KW"/>
</dbReference>
<feature type="binding site" evidence="9">
    <location>
        <position position="121"/>
    </location>
    <ligand>
        <name>[2Fe-2S] cluster</name>
        <dbReference type="ChEBI" id="CHEBI:190135"/>
    </ligand>
</feature>
<dbReference type="GO" id="GO:1902494">
    <property type="term" value="C:catalytic complex"/>
    <property type="evidence" value="ECO:0007669"/>
    <property type="project" value="UniProtKB-ARBA"/>
</dbReference>
<feature type="binding site" evidence="9">
    <location>
        <position position="80"/>
    </location>
    <ligand>
        <name>[2Fe-2S] cluster</name>
        <dbReference type="ChEBI" id="CHEBI:190135"/>
    </ligand>
</feature>
<dbReference type="GO" id="GO:0022804">
    <property type="term" value="F:active transmembrane transporter activity"/>
    <property type="evidence" value="ECO:0007669"/>
    <property type="project" value="UniProtKB-ARBA"/>
</dbReference>
<dbReference type="GO" id="GO:0098662">
    <property type="term" value="P:inorganic cation transmembrane transport"/>
    <property type="evidence" value="ECO:0007669"/>
    <property type="project" value="UniProtKB-ARBA"/>
</dbReference>
<evidence type="ECO:0000256" key="7">
    <source>
        <dbReference type="ARBA" id="ARBA00023027"/>
    </source>
</evidence>
<dbReference type="NCBIfam" id="NF005722">
    <property type="entry name" value="PRK07539.1-2"/>
    <property type="match status" value="1"/>
</dbReference>
<dbReference type="PIRSF" id="PIRSF000216">
    <property type="entry name" value="NADH_DH_24kDa"/>
    <property type="match status" value="1"/>
</dbReference>
<gene>
    <name evidence="10" type="primary">nuoE</name>
    <name evidence="10" type="ORF">HYY65_08755</name>
</gene>
<dbReference type="AlphaFoldDB" id="A0A932M161"/>
<keyword evidence="3 9" id="KW-0479">Metal-binding</keyword>
<dbReference type="InterPro" id="IPR002023">
    <property type="entry name" value="NuoE-like"/>
</dbReference>
<feature type="binding site" evidence="9">
    <location>
        <position position="125"/>
    </location>
    <ligand>
        <name>[2Fe-2S] cluster</name>
        <dbReference type="ChEBI" id="CHEBI:190135"/>
    </ligand>
</feature>
<keyword evidence="7" id="KW-0520">NAD</keyword>
<keyword evidence="2 9" id="KW-0001">2Fe-2S</keyword>
<keyword evidence="4" id="KW-1278">Translocase</keyword>
<dbReference type="EMBL" id="JACPSX010000167">
    <property type="protein sequence ID" value="MBI3015130.1"/>
    <property type="molecule type" value="Genomic_DNA"/>
</dbReference>
<reference evidence="10" key="1">
    <citation type="submission" date="2020-07" db="EMBL/GenBank/DDBJ databases">
        <title>Huge and variable diversity of episymbiotic CPR bacteria and DPANN archaea in groundwater ecosystems.</title>
        <authorList>
            <person name="He C.Y."/>
            <person name="Keren R."/>
            <person name="Whittaker M."/>
            <person name="Farag I.F."/>
            <person name="Doudna J."/>
            <person name="Cate J.H.D."/>
            <person name="Banfield J.F."/>
        </authorList>
    </citation>
    <scope>NUCLEOTIDE SEQUENCE</scope>
    <source>
        <strain evidence="10">NC_groundwater_717_Ag_S-0.2um_59_8</strain>
    </source>
</reference>
<dbReference type="PROSITE" id="PS01099">
    <property type="entry name" value="COMPLEX1_24K"/>
    <property type="match status" value="1"/>
</dbReference>
<dbReference type="GO" id="GO:0008324">
    <property type="term" value="F:monoatomic cation transmembrane transporter activity"/>
    <property type="evidence" value="ECO:0007669"/>
    <property type="project" value="UniProtKB-ARBA"/>
</dbReference>
<dbReference type="GO" id="GO:0031967">
    <property type="term" value="C:organelle envelope"/>
    <property type="evidence" value="ECO:0007669"/>
    <property type="project" value="UniProtKB-ARBA"/>
</dbReference>
<dbReference type="GO" id="GO:0051537">
    <property type="term" value="F:2 iron, 2 sulfur cluster binding"/>
    <property type="evidence" value="ECO:0007669"/>
    <property type="project" value="UniProtKB-KW"/>
</dbReference>
<accession>A0A932M161</accession>
<dbReference type="Gene3D" id="3.40.30.10">
    <property type="entry name" value="Glutaredoxin"/>
    <property type="match status" value="1"/>
</dbReference>
<keyword evidence="6 9" id="KW-0411">Iron-sulfur</keyword>
<evidence type="ECO:0000256" key="1">
    <source>
        <dbReference type="ARBA" id="ARBA00010643"/>
    </source>
</evidence>
<evidence type="ECO:0000256" key="4">
    <source>
        <dbReference type="ARBA" id="ARBA00022967"/>
    </source>
</evidence>
<dbReference type="FunFam" id="1.10.10.1590:FF:000001">
    <property type="entry name" value="NADH-quinone oxidoreductase subunit E"/>
    <property type="match status" value="1"/>
</dbReference>